<dbReference type="SUPFAM" id="SSF47413">
    <property type="entry name" value="lambda repressor-like DNA-binding domains"/>
    <property type="match status" value="1"/>
</dbReference>
<keyword evidence="4" id="KW-0804">Transcription</keyword>
<dbReference type="Proteomes" id="UP000277214">
    <property type="component" value="Chromosome 1"/>
</dbReference>
<gene>
    <name evidence="6" type="primary">gntR_4</name>
    <name evidence="6" type="ORF">NCTC8272_04776</name>
</gene>
<feature type="domain" description="HTH lacI-type" evidence="5">
    <location>
        <begin position="6"/>
        <end position="51"/>
    </location>
</feature>
<keyword evidence="2" id="KW-0805">Transcription regulation</keyword>
<organism evidence="6 7">
    <name type="scientific">Salmonella enterica I</name>
    <dbReference type="NCBI Taxonomy" id="59201"/>
    <lineage>
        <taxon>Bacteria</taxon>
        <taxon>Pseudomonadati</taxon>
        <taxon>Pseudomonadota</taxon>
        <taxon>Gammaproteobacteria</taxon>
        <taxon>Enterobacterales</taxon>
        <taxon>Enterobacteriaceae</taxon>
        <taxon>Salmonella</taxon>
    </lineage>
</organism>
<dbReference type="InterPro" id="IPR010982">
    <property type="entry name" value="Lambda_DNA-bd_dom_sf"/>
</dbReference>
<reference evidence="6 7" key="1">
    <citation type="submission" date="2018-12" db="EMBL/GenBank/DDBJ databases">
        <authorList>
            <consortium name="Pathogen Informatics"/>
        </authorList>
    </citation>
    <scope>NUCLEOTIDE SEQUENCE [LARGE SCALE GENOMIC DNA]</scope>
    <source>
        <strain evidence="6 7">NCTC8272</strain>
    </source>
</reference>
<dbReference type="GO" id="GO:0003677">
    <property type="term" value="F:DNA binding"/>
    <property type="evidence" value="ECO:0007669"/>
    <property type="project" value="UniProtKB-KW"/>
</dbReference>
<proteinExistence type="predicted"/>
<dbReference type="GO" id="GO:0005829">
    <property type="term" value="C:cytosol"/>
    <property type="evidence" value="ECO:0007669"/>
    <property type="project" value="UniProtKB-ARBA"/>
</dbReference>
<sequence>MKKKRPVLQDVADRVGVTKMTVSRFLRNPEQVSVALRGKIAAALDELGVHS</sequence>
<dbReference type="Gene3D" id="1.10.260.40">
    <property type="entry name" value="lambda repressor-like DNA-binding domains"/>
    <property type="match status" value="1"/>
</dbReference>
<dbReference type="EMBL" id="LR134149">
    <property type="protein sequence ID" value="VEA43103.1"/>
    <property type="molecule type" value="Genomic_DNA"/>
</dbReference>
<dbReference type="GO" id="GO:0006355">
    <property type="term" value="P:regulation of DNA-templated transcription"/>
    <property type="evidence" value="ECO:0007669"/>
    <property type="project" value="InterPro"/>
</dbReference>
<dbReference type="PROSITE" id="PS50932">
    <property type="entry name" value="HTH_LACI_2"/>
    <property type="match status" value="1"/>
</dbReference>
<dbReference type="CDD" id="cd01392">
    <property type="entry name" value="HTH_LacI"/>
    <property type="match status" value="1"/>
</dbReference>
<evidence type="ECO:0000256" key="3">
    <source>
        <dbReference type="ARBA" id="ARBA00023125"/>
    </source>
</evidence>
<dbReference type="SMART" id="SM00354">
    <property type="entry name" value="HTH_LACI"/>
    <property type="match status" value="1"/>
</dbReference>
<evidence type="ECO:0000313" key="7">
    <source>
        <dbReference type="Proteomes" id="UP000277214"/>
    </source>
</evidence>
<evidence type="ECO:0000256" key="1">
    <source>
        <dbReference type="ARBA" id="ARBA00022491"/>
    </source>
</evidence>
<protein>
    <submittedName>
        <fullName evidence="6">Gluconate utilization system Gnt-I transcriptional repressor</fullName>
    </submittedName>
</protein>
<keyword evidence="1" id="KW-0678">Repressor</keyword>
<dbReference type="AlphaFoldDB" id="A0A3S5DDR5"/>
<keyword evidence="3" id="KW-0238">DNA-binding</keyword>
<dbReference type="PROSITE" id="PS00356">
    <property type="entry name" value="HTH_LACI_1"/>
    <property type="match status" value="1"/>
</dbReference>
<name>A0A3S5DDR5_SALET</name>
<evidence type="ECO:0000256" key="4">
    <source>
        <dbReference type="ARBA" id="ARBA00023163"/>
    </source>
</evidence>
<evidence type="ECO:0000313" key="6">
    <source>
        <dbReference type="EMBL" id="VEA43103.1"/>
    </source>
</evidence>
<dbReference type="InterPro" id="IPR000843">
    <property type="entry name" value="HTH_LacI"/>
</dbReference>
<evidence type="ECO:0000256" key="2">
    <source>
        <dbReference type="ARBA" id="ARBA00023015"/>
    </source>
</evidence>
<evidence type="ECO:0000259" key="5">
    <source>
        <dbReference type="PROSITE" id="PS50932"/>
    </source>
</evidence>
<accession>A0A3S5DDR5</accession>
<dbReference type="FunFam" id="1.10.260.40:FF:000012">
    <property type="entry name" value="HTH-type transcriptional regulator GntR"/>
    <property type="match status" value="1"/>
</dbReference>
<dbReference type="Pfam" id="PF00356">
    <property type="entry name" value="LacI"/>
    <property type="match status" value="1"/>
</dbReference>